<dbReference type="InterPro" id="IPR022695">
    <property type="entry name" value="Histidinol_DH_monofunct"/>
</dbReference>
<dbReference type="GO" id="GO:0004399">
    <property type="term" value="F:histidinol dehydrogenase activity"/>
    <property type="evidence" value="ECO:0007669"/>
    <property type="project" value="UniProtKB-UniRule"/>
</dbReference>
<keyword evidence="8" id="KW-0368">Histidine biosynthesis</keyword>
<comment type="caution">
    <text evidence="15">The sequence shown here is derived from an EMBL/GenBank/DDBJ whole genome shotgun (WGS) entry which is preliminary data.</text>
</comment>
<dbReference type="SUPFAM" id="SSF53720">
    <property type="entry name" value="ALDH-like"/>
    <property type="match status" value="1"/>
</dbReference>
<dbReference type="InterPro" id="IPR012131">
    <property type="entry name" value="Hstdl_DH"/>
</dbReference>
<evidence type="ECO:0000256" key="1">
    <source>
        <dbReference type="ARBA" id="ARBA00003850"/>
    </source>
</evidence>
<dbReference type="PIRSF" id="PIRSF000099">
    <property type="entry name" value="Histidinol_dh"/>
    <property type="match status" value="1"/>
</dbReference>
<feature type="binding site" evidence="8 12">
    <location>
        <position position="414"/>
    </location>
    <ligand>
        <name>substrate</name>
    </ligand>
</feature>
<keyword evidence="5 8" id="KW-0862">Zinc</keyword>
<dbReference type="CDD" id="cd06572">
    <property type="entry name" value="Histidinol_dh"/>
    <property type="match status" value="1"/>
</dbReference>
<feature type="binding site" evidence="8 13">
    <location>
        <position position="355"/>
    </location>
    <ligand>
        <name>Zn(2+)</name>
        <dbReference type="ChEBI" id="CHEBI:29105"/>
    </ligand>
</feature>
<dbReference type="GO" id="GO:0000105">
    <property type="term" value="P:L-histidine biosynthetic process"/>
    <property type="evidence" value="ECO:0007669"/>
    <property type="project" value="UniProtKB-UniRule"/>
</dbReference>
<evidence type="ECO:0000313" key="16">
    <source>
        <dbReference type="Proteomes" id="UP000298484"/>
    </source>
</evidence>
<protein>
    <recommendedName>
        <fullName evidence="3 8">Histidinol dehydrogenase</fullName>
        <shortName evidence="8">HDH</shortName>
        <ecNumber evidence="3 8">1.1.1.23</ecNumber>
    </recommendedName>
</protein>
<feature type="active site" description="Proton acceptor" evidence="8 10">
    <location>
        <position position="322"/>
    </location>
</feature>
<dbReference type="Gene3D" id="3.40.50.1980">
    <property type="entry name" value="Nitrogenase molybdenum iron protein domain"/>
    <property type="match status" value="2"/>
</dbReference>
<dbReference type="RefSeq" id="WP_135111840.1">
    <property type="nucleotide sequence ID" value="NZ_SRHY01000076.1"/>
</dbReference>
<evidence type="ECO:0000256" key="5">
    <source>
        <dbReference type="ARBA" id="ARBA00022833"/>
    </source>
</evidence>
<feature type="binding site" evidence="8 11">
    <location>
        <position position="123"/>
    </location>
    <ligand>
        <name>NAD(+)</name>
        <dbReference type="ChEBI" id="CHEBI:57540"/>
    </ligand>
</feature>
<dbReference type="InterPro" id="IPR001692">
    <property type="entry name" value="Histidinol_DH_CS"/>
</dbReference>
<dbReference type="PANTHER" id="PTHR21256">
    <property type="entry name" value="HISTIDINOL DEHYDROGENASE HDH"/>
    <property type="match status" value="1"/>
</dbReference>
<evidence type="ECO:0000256" key="10">
    <source>
        <dbReference type="PIRSR" id="PIRSR000099-1"/>
    </source>
</evidence>
<feature type="binding site" evidence="8 13">
    <location>
        <position position="253"/>
    </location>
    <ligand>
        <name>Zn(2+)</name>
        <dbReference type="ChEBI" id="CHEBI:29105"/>
    </ligand>
</feature>
<evidence type="ECO:0000256" key="12">
    <source>
        <dbReference type="PIRSR" id="PIRSR000099-3"/>
    </source>
</evidence>
<dbReference type="UniPathway" id="UPA00031">
    <property type="reaction ID" value="UER00014"/>
</dbReference>
<feature type="binding site" evidence="8 12">
    <location>
        <position position="409"/>
    </location>
    <ligand>
        <name>substrate</name>
    </ligand>
</feature>
<dbReference type="FunFam" id="3.40.50.1980:FF:000026">
    <property type="entry name" value="Histidinol dehydrogenase"/>
    <property type="match status" value="1"/>
</dbReference>
<comment type="pathway">
    <text evidence="8">Amino-acid biosynthesis; L-histidine biosynthesis; L-histidine from 5-phospho-alpha-D-ribose 1-diphosphate: step 9/9.</text>
</comment>
<comment type="cofactor">
    <cofactor evidence="8 13">
        <name>Zn(2+)</name>
        <dbReference type="ChEBI" id="CHEBI:29105"/>
    </cofactor>
    <text evidence="8 13">Binds 1 zinc ion per subunit.</text>
</comment>
<keyword evidence="16" id="KW-1185">Reference proteome</keyword>
<evidence type="ECO:0000256" key="2">
    <source>
        <dbReference type="ARBA" id="ARBA00010178"/>
    </source>
</evidence>
<evidence type="ECO:0000256" key="8">
    <source>
        <dbReference type="HAMAP-Rule" id="MF_01024"/>
    </source>
</evidence>
<dbReference type="Proteomes" id="UP000298484">
    <property type="component" value="Unassembled WGS sequence"/>
</dbReference>
<dbReference type="PROSITE" id="PS00611">
    <property type="entry name" value="HISOL_DEHYDROGENASE"/>
    <property type="match status" value="1"/>
</dbReference>
<dbReference type="OrthoDB" id="9805269at2"/>
<comment type="catalytic activity">
    <reaction evidence="7 8">
        <text>L-histidinol + 2 NAD(+) + H2O = L-histidine + 2 NADH + 3 H(+)</text>
        <dbReference type="Rhea" id="RHEA:20641"/>
        <dbReference type="ChEBI" id="CHEBI:15377"/>
        <dbReference type="ChEBI" id="CHEBI:15378"/>
        <dbReference type="ChEBI" id="CHEBI:57540"/>
        <dbReference type="ChEBI" id="CHEBI:57595"/>
        <dbReference type="ChEBI" id="CHEBI:57699"/>
        <dbReference type="ChEBI" id="CHEBI:57945"/>
        <dbReference type="EC" id="1.1.1.23"/>
    </reaction>
</comment>
<feature type="binding site" evidence="8 12">
    <location>
        <position position="256"/>
    </location>
    <ligand>
        <name>substrate</name>
    </ligand>
</feature>
<dbReference type="PRINTS" id="PR00083">
    <property type="entry name" value="HOLDHDRGNASE"/>
</dbReference>
<keyword evidence="4 8" id="KW-0479">Metal-binding</keyword>
<name>A0A4Y9A6B5_9BACI</name>
<dbReference type="GO" id="GO:0005829">
    <property type="term" value="C:cytosol"/>
    <property type="evidence" value="ECO:0007669"/>
    <property type="project" value="TreeGrafter"/>
</dbReference>
<evidence type="ECO:0000256" key="6">
    <source>
        <dbReference type="ARBA" id="ARBA00023002"/>
    </source>
</evidence>
<dbReference type="HAMAP" id="MF_01024">
    <property type="entry name" value="HisD"/>
    <property type="match status" value="1"/>
</dbReference>
<evidence type="ECO:0000256" key="3">
    <source>
        <dbReference type="ARBA" id="ARBA00012965"/>
    </source>
</evidence>
<accession>A0A4Y9A6B5</accession>
<dbReference type="GO" id="GO:0051287">
    <property type="term" value="F:NAD binding"/>
    <property type="evidence" value="ECO:0007669"/>
    <property type="project" value="InterPro"/>
</dbReference>
<reference evidence="15 16" key="1">
    <citation type="submission" date="2019-03" db="EMBL/GenBank/DDBJ databases">
        <title>Genome sequence of Lentibacillus salicampi ATCC BAA-719.</title>
        <authorList>
            <person name="Maclea K.S."/>
            <person name="Simoes Junior M."/>
        </authorList>
    </citation>
    <scope>NUCLEOTIDE SEQUENCE [LARGE SCALE GENOMIC DNA]</scope>
    <source>
        <strain evidence="15 16">ATCC BAA-719</strain>
    </source>
</reference>
<feature type="binding site" evidence="8 12">
    <location>
        <position position="355"/>
    </location>
    <ligand>
        <name>substrate</name>
    </ligand>
</feature>
<comment type="function">
    <text evidence="1 8">Catalyzes the sequential NAD-dependent oxidations of L-histidinol to L-histidinaldehyde and then to L-histidine.</text>
</comment>
<dbReference type="AlphaFoldDB" id="A0A4Y9A6B5"/>
<feature type="binding site" evidence="8 11">
    <location>
        <position position="185"/>
    </location>
    <ligand>
        <name>NAD(+)</name>
        <dbReference type="ChEBI" id="CHEBI:57540"/>
    </ligand>
</feature>
<organism evidence="15 16">
    <name type="scientific">Lentibacillus salicampi</name>
    <dbReference type="NCBI Taxonomy" id="175306"/>
    <lineage>
        <taxon>Bacteria</taxon>
        <taxon>Bacillati</taxon>
        <taxon>Bacillota</taxon>
        <taxon>Bacilli</taxon>
        <taxon>Bacillales</taxon>
        <taxon>Bacillaceae</taxon>
        <taxon>Lentibacillus</taxon>
    </lineage>
</organism>
<feature type="binding site" evidence="8 13">
    <location>
        <position position="414"/>
    </location>
    <ligand>
        <name>Zn(2+)</name>
        <dbReference type="ChEBI" id="CHEBI:29105"/>
    </ligand>
</feature>
<dbReference type="InterPro" id="IPR016161">
    <property type="entry name" value="Ald_DH/histidinol_DH"/>
</dbReference>
<feature type="binding site" evidence="8 12">
    <location>
        <position position="231"/>
    </location>
    <ligand>
        <name>substrate</name>
    </ligand>
</feature>
<evidence type="ECO:0000256" key="11">
    <source>
        <dbReference type="PIRSR" id="PIRSR000099-2"/>
    </source>
</evidence>
<keyword evidence="6 8" id="KW-0560">Oxidoreductase</keyword>
<sequence length="427" mass="45963">MKVITAKEFLQEQRNQAEPADASQLDAVVGDIISKVRCSGDDALYSLTEKLDGVRLDEMIVSEAEFVEAQEAVSDAFKAAIQKALENITAFHANQTEQSWFMNQEGGITLGQKVTPIERVGVYIPGGKASYPSSVLMNVIPAKLAGVKEIVMTTPPQPDGKVSPYVLAAAKEAGVDTVYKIGGAQAIAALAYGTETIRKVFKIVGPGNAYVARAKKWVFGDVAIDMIAGPSEICIIADETARPRFVAADLLSQAEHDEAARPLLITTDRQIAEAVQDEMSRQTEQLKRKTIIQESMKLNGRIILTESLSEAFDTANSIAPEHLQLMIREPFENLAKVTNAGAIFLGDYSPEPLGDYLAGPNHTLPTSGTAVFSSPLGVYDFVKKSSVIHYSATALDRVSRDIGSLARAEGLSAHANAIQIRKDEGDA</sequence>
<feature type="active site" description="Proton acceptor" evidence="8 10">
    <location>
        <position position="321"/>
    </location>
</feature>
<evidence type="ECO:0000256" key="14">
    <source>
        <dbReference type="RuleBase" id="RU004175"/>
    </source>
</evidence>
<feature type="binding site" evidence="8 13">
    <location>
        <position position="256"/>
    </location>
    <ligand>
        <name>Zn(2+)</name>
        <dbReference type="ChEBI" id="CHEBI:29105"/>
    </ligand>
</feature>
<gene>
    <name evidence="8 15" type="primary">hisD</name>
    <name evidence="15" type="ORF">E4U82_19135</name>
</gene>
<comment type="similarity">
    <text evidence="2 8 9 14">Belongs to the histidinol dehydrogenase family.</text>
</comment>
<dbReference type="FunFam" id="3.40.50.1980:FF:000001">
    <property type="entry name" value="Histidinol dehydrogenase"/>
    <property type="match status" value="1"/>
</dbReference>
<evidence type="ECO:0000313" key="15">
    <source>
        <dbReference type="EMBL" id="TFJ90661.1"/>
    </source>
</evidence>
<proteinExistence type="inferred from homology"/>
<dbReference type="PANTHER" id="PTHR21256:SF2">
    <property type="entry name" value="HISTIDINE BIOSYNTHESIS TRIFUNCTIONAL PROTEIN"/>
    <property type="match status" value="1"/>
</dbReference>
<feature type="binding site" evidence="8 12">
    <location>
        <position position="253"/>
    </location>
    <ligand>
        <name>substrate</name>
    </ligand>
</feature>
<dbReference type="Gene3D" id="1.20.5.1300">
    <property type="match status" value="1"/>
</dbReference>
<dbReference type="GO" id="GO:0008270">
    <property type="term" value="F:zinc ion binding"/>
    <property type="evidence" value="ECO:0007669"/>
    <property type="project" value="UniProtKB-UniRule"/>
</dbReference>
<dbReference type="Pfam" id="PF00815">
    <property type="entry name" value="Histidinol_dh"/>
    <property type="match status" value="1"/>
</dbReference>
<evidence type="ECO:0000256" key="13">
    <source>
        <dbReference type="PIRSR" id="PIRSR000099-4"/>
    </source>
</evidence>
<feature type="binding site" evidence="8 12">
    <location>
        <position position="322"/>
    </location>
    <ligand>
        <name>substrate</name>
    </ligand>
</feature>
<keyword evidence="8" id="KW-0028">Amino-acid biosynthesis</keyword>
<dbReference type="EMBL" id="SRHY01000076">
    <property type="protein sequence ID" value="TFJ90661.1"/>
    <property type="molecule type" value="Genomic_DNA"/>
</dbReference>
<keyword evidence="8 11" id="KW-0520">NAD</keyword>
<evidence type="ECO:0000256" key="9">
    <source>
        <dbReference type="PIRNR" id="PIRNR000099"/>
    </source>
</evidence>
<evidence type="ECO:0000256" key="4">
    <source>
        <dbReference type="ARBA" id="ARBA00022723"/>
    </source>
</evidence>
<dbReference type="NCBIfam" id="TIGR00069">
    <property type="entry name" value="hisD"/>
    <property type="match status" value="1"/>
</dbReference>
<dbReference type="EC" id="1.1.1.23" evidence="3 8"/>
<evidence type="ECO:0000256" key="7">
    <source>
        <dbReference type="ARBA" id="ARBA00049489"/>
    </source>
</evidence>
<feature type="binding site" evidence="8 11">
    <location>
        <position position="208"/>
    </location>
    <ligand>
        <name>NAD(+)</name>
        <dbReference type="ChEBI" id="CHEBI:57540"/>
    </ligand>
</feature>